<accession>A0A9X9WUI1</accession>
<comment type="caution">
    <text evidence="9">The sequence shown here is derived from an EMBL/GenBank/DDBJ whole genome shotgun (WGS) entry which is preliminary data.</text>
</comment>
<dbReference type="Pfam" id="PF06808">
    <property type="entry name" value="DctM"/>
    <property type="match status" value="1"/>
</dbReference>
<keyword evidence="5 7" id="KW-1133">Transmembrane helix</keyword>
<proteinExistence type="inferred from homology"/>
<dbReference type="NCBIfam" id="TIGR00786">
    <property type="entry name" value="dctM"/>
    <property type="match status" value="1"/>
</dbReference>
<keyword evidence="2" id="KW-1003">Cell membrane</keyword>
<evidence type="ECO:0000259" key="8">
    <source>
        <dbReference type="Pfam" id="PF06808"/>
    </source>
</evidence>
<dbReference type="AlphaFoldDB" id="A0A9X9WUI1"/>
<evidence type="ECO:0000256" key="5">
    <source>
        <dbReference type="ARBA" id="ARBA00022989"/>
    </source>
</evidence>
<comment type="function">
    <text evidence="7">Part of the tripartite ATP-independent periplasmic (TRAP) transport system.</text>
</comment>
<feature type="transmembrane region" description="Helical" evidence="7">
    <location>
        <begin position="215"/>
        <end position="233"/>
    </location>
</feature>
<comment type="similarity">
    <text evidence="7">Belongs to the TRAP transporter large permease family.</text>
</comment>
<evidence type="ECO:0000256" key="1">
    <source>
        <dbReference type="ARBA" id="ARBA00004429"/>
    </source>
</evidence>
<evidence type="ECO:0000256" key="2">
    <source>
        <dbReference type="ARBA" id="ARBA00022475"/>
    </source>
</evidence>
<dbReference type="Proteomes" id="UP001138751">
    <property type="component" value="Unassembled WGS sequence"/>
</dbReference>
<reference evidence="9" key="2">
    <citation type="journal article" date="2021" name="Syst. Appl. Microbiol.">
        <title>Roseomonas hellenica sp. nov., isolated from roots of wild-growing Alkanna tinctoria.</title>
        <authorList>
            <person name="Rat A."/>
            <person name="Naranjo H.D."/>
            <person name="Lebbe L."/>
            <person name="Cnockaert M."/>
            <person name="Krigas N."/>
            <person name="Grigoriadou K."/>
            <person name="Maloupa E."/>
            <person name="Willems A."/>
        </authorList>
    </citation>
    <scope>NUCLEOTIDE SEQUENCE</scope>
    <source>
        <strain evidence="9">LMG 31231</strain>
    </source>
</reference>
<dbReference type="PANTHER" id="PTHR33362:SF5">
    <property type="entry name" value="C4-DICARBOXYLATE TRAP TRANSPORTER LARGE PERMEASE PROTEIN DCTM"/>
    <property type="match status" value="1"/>
</dbReference>
<feature type="transmembrane region" description="Helical" evidence="7">
    <location>
        <begin position="7"/>
        <end position="33"/>
    </location>
</feature>
<dbReference type="PIRSF" id="PIRSF006066">
    <property type="entry name" value="HI0050"/>
    <property type="match status" value="1"/>
</dbReference>
<evidence type="ECO:0000256" key="3">
    <source>
        <dbReference type="ARBA" id="ARBA00022519"/>
    </source>
</evidence>
<evidence type="ECO:0000256" key="7">
    <source>
        <dbReference type="RuleBase" id="RU369079"/>
    </source>
</evidence>
<feature type="transmembrane region" description="Helical" evidence="7">
    <location>
        <begin position="137"/>
        <end position="157"/>
    </location>
</feature>
<keyword evidence="7" id="KW-0813">Transport</keyword>
<name>A0A9X9WUI1_9PROT</name>
<evidence type="ECO:0000313" key="9">
    <source>
        <dbReference type="EMBL" id="MBR0670810.1"/>
    </source>
</evidence>
<feature type="transmembrane region" description="Helical" evidence="7">
    <location>
        <begin position="394"/>
        <end position="419"/>
    </location>
</feature>
<feature type="transmembrane region" description="Helical" evidence="7">
    <location>
        <begin position="169"/>
        <end position="194"/>
    </location>
</feature>
<feature type="transmembrane region" description="Helical" evidence="7">
    <location>
        <begin position="354"/>
        <end position="374"/>
    </location>
</feature>
<evidence type="ECO:0000313" key="10">
    <source>
        <dbReference type="Proteomes" id="UP001138751"/>
    </source>
</evidence>
<feature type="transmembrane region" description="Helical" evidence="7">
    <location>
        <begin position="270"/>
        <end position="291"/>
    </location>
</feature>
<evidence type="ECO:0000256" key="4">
    <source>
        <dbReference type="ARBA" id="ARBA00022692"/>
    </source>
</evidence>
<reference evidence="9" key="1">
    <citation type="submission" date="2020-01" db="EMBL/GenBank/DDBJ databases">
        <authorList>
            <person name="Rat A."/>
        </authorList>
    </citation>
    <scope>NUCLEOTIDE SEQUENCE</scope>
    <source>
        <strain evidence="9">LMG 31231</strain>
    </source>
</reference>
<dbReference type="GO" id="GO:0022857">
    <property type="term" value="F:transmembrane transporter activity"/>
    <property type="evidence" value="ECO:0007669"/>
    <property type="project" value="UniProtKB-UniRule"/>
</dbReference>
<feature type="transmembrane region" description="Helical" evidence="7">
    <location>
        <begin position="53"/>
        <end position="72"/>
    </location>
</feature>
<feature type="transmembrane region" description="Helical" evidence="7">
    <location>
        <begin position="239"/>
        <end position="258"/>
    </location>
</feature>
<dbReference type="PANTHER" id="PTHR33362">
    <property type="entry name" value="SIALIC ACID TRAP TRANSPORTER PERMEASE PROTEIN SIAT-RELATED"/>
    <property type="match status" value="1"/>
</dbReference>
<keyword evidence="10" id="KW-1185">Reference proteome</keyword>
<feature type="transmembrane region" description="Helical" evidence="7">
    <location>
        <begin position="112"/>
        <end position="130"/>
    </location>
</feature>
<keyword evidence="6 7" id="KW-0472">Membrane</keyword>
<protein>
    <recommendedName>
        <fullName evidence="7">TRAP transporter large permease protein</fullName>
    </recommendedName>
</protein>
<feature type="transmembrane region" description="Helical" evidence="7">
    <location>
        <begin position="311"/>
        <end position="342"/>
    </location>
</feature>
<comment type="subunit">
    <text evidence="7">The complex comprises the extracytoplasmic solute receptor protein and the two transmembrane proteins.</text>
</comment>
<feature type="domain" description="TRAP C4-dicarboxylate transport system permease DctM subunit" evidence="8">
    <location>
        <begin position="7"/>
        <end position="415"/>
    </location>
</feature>
<keyword evidence="3 7" id="KW-0997">Cell inner membrane</keyword>
<sequence>MTGAMLTVMLVLFAASIPVAIAIGIAAIVGIAGFTSFPLIVAAQQLFVALDKFPLAAIPFFILAGNLMDVGGISRRLVEFARSIVGGVQGGLPATCVVTCMIFAAISGSSVATTFAIGAIMIPALVKAGYPVGFAAALQATAAELGVIIPPSIPMILYGVTTQTSIPELFIAGFGPGFVIGGALIVTVLVWCRIMGWGKQDGENRLPFLRALREAVFALVMPVIVLGGIYGGVTTPTEASVVAVVYALIVGMFLHREIGLRDLFPIFRRSVMSSAVIMFIIACAALFSWLLNRQNVPDAAAAWLTTSFDTAGMYLLVVNLFLFVVGMFVETSASIIVLAPILQEAAQRLGIDGVHFGTVMVVNLALGMITPPFGVNLFAAAQVAGCSIDRMMKYLVVFIAVVFACLMVITYVPAITLTLPQMVFR</sequence>
<gene>
    <name evidence="9" type="ORF">GXW76_06470</name>
</gene>
<organism evidence="9 10">
    <name type="scientific">Neoroseomonas soli</name>
    <dbReference type="NCBI Taxonomy" id="1081025"/>
    <lineage>
        <taxon>Bacteria</taxon>
        <taxon>Pseudomonadati</taxon>
        <taxon>Pseudomonadota</taxon>
        <taxon>Alphaproteobacteria</taxon>
        <taxon>Acetobacterales</taxon>
        <taxon>Acetobacteraceae</taxon>
        <taxon>Neoroseomonas</taxon>
    </lineage>
</organism>
<dbReference type="InterPro" id="IPR010656">
    <property type="entry name" value="DctM"/>
</dbReference>
<dbReference type="InterPro" id="IPR004681">
    <property type="entry name" value="TRAP_DctM"/>
</dbReference>
<dbReference type="GO" id="GO:0005886">
    <property type="term" value="C:plasma membrane"/>
    <property type="evidence" value="ECO:0007669"/>
    <property type="project" value="UniProtKB-SubCell"/>
</dbReference>
<keyword evidence="4 7" id="KW-0812">Transmembrane</keyword>
<dbReference type="EMBL" id="JAAEDM010000011">
    <property type="protein sequence ID" value="MBR0670810.1"/>
    <property type="molecule type" value="Genomic_DNA"/>
</dbReference>
<comment type="subcellular location">
    <subcellularLocation>
        <location evidence="1 7">Cell inner membrane</location>
        <topology evidence="1 7">Multi-pass membrane protein</topology>
    </subcellularLocation>
</comment>
<dbReference type="RefSeq" id="WP_211861185.1">
    <property type="nucleotide sequence ID" value="NZ_JAAEDM010000011.1"/>
</dbReference>
<evidence type="ECO:0000256" key="6">
    <source>
        <dbReference type="ARBA" id="ARBA00023136"/>
    </source>
</evidence>